<dbReference type="EMBL" id="BAAAHK010000013">
    <property type="protein sequence ID" value="GAA0951711.1"/>
    <property type="molecule type" value="Genomic_DNA"/>
</dbReference>
<keyword evidence="1" id="KW-0805">Transcription regulation</keyword>
<evidence type="ECO:0000256" key="2">
    <source>
        <dbReference type="ARBA" id="ARBA00023125"/>
    </source>
</evidence>
<reference evidence="6" key="1">
    <citation type="journal article" date="2019" name="Int. J. Syst. Evol. Microbiol.">
        <title>The Global Catalogue of Microorganisms (GCM) 10K type strain sequencing project: providing services to taxonomists for standard genome sequencing and annotation.</title>
        <authorList>
            <consortium name="The Broad Institute Genomics Platform"/>
            <consortium name="The Broad Institute Genome Sequencing Center for Infectious Disease"/>
            <person name="Wu L."/>
            <person name="Ma J."/>
        </authorList>
    </citation>
    <scope>NUCLEOTIDE SEQUENCE [LARGE SCALE GENOMIC DNA]</scope>
    <source>
        <strain evidence="6">JCM 10977</strain>
    </source>
</reference>
<evidence type="ECO:0000256" key="3">
    <source>
        <dbReference type="ARBA" id="ARBA00023163"/>
    </source>
</evidence>
<dbReference type="SUPFAM" id="SSF46689">
    <property type="entry name" value="Homeodomain-like"/>
    <property type="match status" value="2"/>
</dbReference>
<dbReference type="InterPro" id="IPR002818">
    <property type="entry name" value="DJ-1/PfpI"/>
</dbReference>
<keyword evidence="6" id="KW-1185">Reference proteome</keyword>
<evidence type="ECO:0000259" key="4">
    <source>
        <dbReference type="PROSITE" id="PS01124"/>
    </source>
</evidence>
<evidence type="ECO:0000313" key="5">
    <source>
        <dbReference type="EMBL" id="GAA0951711.1"/>
    </source>
</evidence>
<dbReference type="PANTHER" id="PTHR43130:SF3">
    <property type="entry name" value="HTH-TYPE TRANSCRIPTIONAL REGULATOR RV1931C"/>
    <property type="match status" value="1"/>
</dbReference>
<sequence>MLAIEGVVGVELTGACQVFAAAHDPASGEPLYDVRVCGDRAGTTVRAHRLEIFRAQAPYSFEEALEADTIIVPAAYKASAEVVALVREAHRRGIRIASICTGAFTLAEAGLLDGRMAATHWAHAERLASEYPQVEVATDVLYLDDGDLLTSAGVTAGLDLCLHLVRRDYGSAIAANVARRLVMAPHRDGGQAQFITAPTVAGEGSLEPVMRWMQENLAEPLSLASIAAQASMSTRTLSRQFRAQTGSTPLQWLIRQRITRAQELLETTGLTIDQIATSCGFGSPLLLRQHFAKTLATTPTAYRRTFAPISLPG</sequence>
<gene>
    <name evidence="5" type="ORF">GCM10009554_53640</name>
</gene>
<dbReference type="PROSITE" id="PS01124">
    <property type="entry name" value="HTH_ARAC_FAMILY_2"/>
    <property type="match status" value="1"/>
</dbReference>
<evidence type="ECO:0000313" key="6">
    <source>
        <dbReference type="Proteomes" id="UP001500542"/>
    </source>
</evidence>
<dbReference type="InterPro" id="IPR009057">
    <property type="entry name" value="Homeodomain-like_sf"/>
</dbReference>
<dbReference type="Gene3D" id="1.10.10.60">
    <property type="entry name" value="Homeodomain-like"/>
    <property type="match status" value="1"/>
</dbReference>
<name>A0ABP4BLU8_9ACTN</name>
<accession>A0ABP4BLU8</accession>
<dbReference type="Gene3D" id="3.40.50.880">
    <property type="match status" value="1"/>
</dbReference>
<dbReference type="InterPro" id="IPR052158">
    <property type="entry name" value="INH-QAR"/>
</dbReference>
<proteinExistence type="predicted"/>
<keyword evidence="2" id="KW-0238">DNA-binding</keyword>
<dbReference type="InterPro" id="IPR018062">
    <property type="entry name" value="HTH_AraC-typ_CS"/>
</dbReference>
<feature type="domain" description="HTH araC/xylS-type" evidence="4">
    <location>
        <begin position="207"/>
        <end position="305"/>
    </location>
</feature>
<dbReference type="PANTHER" id="PTHR43130">
    <property type="entry name" value="ARAC-FAMILY TRANSCRIPTIONAL REGULATOR"/>
    <property type="match status" value="1"/>
</dbReference>
<comment type="caution">
    <text evidence="5">The sequence shown here is derived from an EMBL/GenBank/DDBJ whole genome shotgun (WGS) entry which is preliminary data.</text>
</comment>
<dbReference type="Pfam" id="PF12833">
    <property type="entry name" value="HTH_18"/>
    <property type="match status" value="1"/>
</dbReference>
<keyword evidence="3" id="KW-0804">Transcription</keyword>
<dbReference type="Proteomes" id="UP001500542">
    <property type="component" value="Unassembled WGS sequence"/>
</dbReference>
<dbReference type="CDD" id="cd03137">
    <property type="entry name" value="GATase1_AraC_1"/>
    <property type="match status" value="1"/>
</dbReference>
<evidence type="ECO:0000256" key="1">
    <source>
        <dbReference type="ARBA" id="ARBA00023015"/>
    </source>
</evidence>
<dbReference type="InterPro" id="IPR029062">
    <property type="entry name" value="Class_I_gatase-like"/>
</dbReference>
<organism evidence="5 6">
    <name type="scientific">Kribbella koreensis</name>
    <dbReference type="NCBI Taxonomy" id="57909"/>
    <lineage>
        <taxon>Bacteria</taxon>
        <taxon>Bacillati</taxon>
        <taxon>Actinomycetota</taxon>
        <taxon>Actinomycetes</taxon>
        <taxon>Propionibacteriales</taxon>
        <taxon>Kribbellaceae</taxon>
        <taxon>Kribbella</taxon>
    </lineage>
</organism>
<dbReference type="Pfam" id="PF01965">
    <property type="entry name" value="DJ-1_PfpI"/>
    <property type="match status" value="1"/>
</dbReference>
<dbReference type="SMART" id="SM00342">
    <property type="entry name" value="HTH_ARAC"/>
    <property type="match status" value="1"/>
</dbReference>
<dbReference type="PROSITE" id="PS00041">
    <property type="entry name" value="HTH_ARAC_FAMILY_1"/>
    <property type="match status" value="1"/>
</dbReference>
<dbReference type="InterPro" id="IPR018060">
    <property type="entry name" value="HTH_AraC"/>
</dbReference>
<dbReference type="SUPFAM" id="SSF52317">
    <property type="entry name" value="Class I glutamine amidotransferase-like"/>
    <property type="match status" value="1"/>
</dbReference>
<protein>
    <submittedName>
        <fullName evidence="5">AraC family transcriptional regulator</fullName>
    </submittedName>
</protein>